<evidence type="ECO:0000313" key="1">
    <source>
        <dbReference type="EMBL" id="KAG7532899.1"/>
    </source>
</evidence>
<name>A0A8T1XJY1_9BRAS</name>
<comment type="caution">
    <text evidence="1">The sequence shown here is derived from an EMBL/GenBank/DDBJ whole genome shotgun (WGS) entry which is preliminary data.</text>
</comment>
<dbReference type="Proteomes" id="UP000694240">
    <property type="component" value="Chromosome 13"/>
</dbReference>
<gene>
    <name evidence="1" type="ORF">ISN45_Aa08g005430</name>
</gene>
<reference evidence="1 2" key="1">
    <citation type="submission" date="2020-12" db="EMBL/GenBank/DDBJ databases">
        <title>Concerted genomic and epigenomic changes stabilize Arabidopsis allopolyploids.</title>
        <authorList>
            <person name="Chen Z."/>
        </authorList>
    </citation>
    <scope>NUCLEOTIDE SEQUENCE [LARGE SCALE GENOMIC DNA]</scope>
    <source>
        <strain evidence="1">Allo738</strain>
        <tissue evidence="1">Leaf</tissue>
    </source>
</reference>
<sequence>MISVTRSRRNKSIEARRNHQIRSIVRDGGSFHQRTNSGFYFALRSKNKRGGRKKIQCTIVRRVGEQCIHDDELRDLLAKKAAIHDDELKDLLAKKVRCASHSLEPLDGRP</sequence>
<dbReference type="AlphaFoldDB" id="A0A8T1XJY1"/>
<organism evidence="1 2">
    <name type="scientific">Arabidopsis thaliana x Arabidopsis arenosa</name>
    <dbReference type="NCBI Taxonomy" id="1240361"/>
    <lineage>
        <taxon>Eukaryota</taxon>
        <taxon>Viridiplantae</taxon>
        <taxon>Streptophyta</taxon>
        <taxon>Embryophyta</taxon>
        <taxon>Tracheophyta</taxon>
        <taxon>Spermatophyta</taxon>
        <taxon>Magnoliopsida</taxon>
        <taxon>eudicotyledons</taxon>
        <taxon>Gunneridae</taxon>
        <taxon>Pentapetalae</taxon>
        <taxon>rosids</taxon>
        <taxon>malvids</taxon>
        <taxon>Brassicales</taxon>
        <taxon>Brassicaceae</taxon>
        <taxon>Camelineae</taxon>
        <taxon>Arabidopsis</taxon>
    </lineage>
</organism>
<proteinExistence type="predicted"/>
<dbReference type="EMBL" id="JAEFBK010000013">
    <property type="protein sequence ID" value="KAG7532899.1"/>
    <property type="molecule type" value="Genomic_DNA"/>
</dbReference>
<accession>A0A8T1XJY1</accession>
<protein>
    <submittedName>
        <fullName evidence="1">Uncharacterized protein</fullName>
    </submittedName>
</protein>
<evidence type="ECO:0000313" key="2">
    <source>
        <dbReference type="Proteomes" id="UP000694240"/>
    </source>
</evidence>
<keyword evidence="2" id="KW-1185">Reference proteome</keyword>